<keyword evidence="12" id="KW-1185">Reference proteome</keyword>
<evidence type="ECO:0000256" key="4">
    <source>
        <dbReference type="ARBA" id="ARBA00022787"/>
    </source>
</evidence>
<dbReference type="Pfam" id="PF13181">
    <property type="entry name" value="TPR_8"/>
    <property type="match status" value="1"/>
</dbReference>
<keyword evidence="3" id="KW-0677">Repeat</keyword>
<evidence type="ECO:0000256" key="9">
    <source>
        <dbReference type="ARBA" id="ARBA00038030"/>
    </source>
</evidence>
<protein>
    <submittedName>
        <fullName evidence="13 14">Mitochondrial import receptor subunit TOM70</fullName>
    </submittedName>
</protein>
<evidence type="ECO:0000256" key="8">
    <source>
        <dbReference type="ARBA" id="ARBA00023136"/>
    </source>
</evidence>
<dbReference type="Gene3D" id="1.25.40.10">
    <property type="entry name" value="Tetratricopeptide repeat domain"/>
    <property type="match status" value="2"/>
</dbReference>
<evidence type="ECO:0000313" key="12">
    <source>
        <dbReference type="Proteomes" id="UP000887569"/>
    </source>
</evidence>
<evidence type="ECO:0000313" key="14">
    <source>
        <dbReference type="WBParaSite" id="PgR072X_g013_t04"/>
    </source>
</evidence>
<dbReference type="GO" id="GO:0030943">
    <property type="term" value="F:mitochondrion targeting sequence binding"/>
    <property type="evidence" value="ECO:0007669"/>
    <property type="project" value="TreeGrafter"/>
</dbReference>
<feature type="repeat" description="TPR" evidence="10">
    <location>
        <begin position="137"/>
        <end position="170"/>
    </location>
</feature>
<dbReference type="PANTHER" id="PTHR46208:SF1">
    <property type="entry name" value="MITOCHONDRIAL IMPORT RECEPTOR SUBUNIT TOM70"/>
    <property type="match status" value="1"/>
</dbReference>
<sequence>MACSELKDSKRGGKFVGEYCFVEYDRVIVDVTDISHSLPSVVTPYSSYFQRFITQKLLNVYVSAKMPLLHNFGFNGDNIQLNRRVVLLGSACLAGGLALLWYLRSRSTKVKKVAGKTLEESSASSRLPSELEQVGASKKSKERGNEFFKAGKYTLALEAFNEAITMCPESEAVHLAVCYQNRAATYDRLGSAEKSIEDCTKALRLDKMYLKAIVRRGKAHKLLHHYEQAMDDFMYASCVDRNGVCDLSSEINEIINELAVAVLEEFKEGREPIPIRDESVLLWRSCFINDPVLNDLKTPFISGESYYHRALQAVRERRYEDVIPLLEKELPFLTEPSEILRDCTFIARFALMKEDTEKICKHLGKIDEVWNTLSEESKKEVVNSRYRAIYYLLLAAISLNGISDSDFESAIELDTCNADVYIGASMLFTENLDFQSAIKYLDRLGQIEPNHHLAKHMKANCRLASAISRGDICDTLRCIHDVDQLLVASPDADPILYLITGRLYHAAQNKDLAWASLEKAAKALPGYSAPLYYLALIEADGSDESNEHISELENKMKHFLKMEPADPNPLIVLAKIAAQRNAFCEALQFYKRYLKVCPLRYRPAGVLPVVIDYVQLRSLCKALETLNVE</sequence>
<dbReference type="GO" id="GO:0005741">
    <property type="term" value="C:mitochondrial outer membrane"/>
    <property type="evidence" value="ECO:0007669"/>
    <property type="project" value="UniProtKB-SubCell"/>
</dbReference>
<dbReference type="WBParaSite" id="PgR072X_g013_t02">
    <property type="protein sequence ID" value="PgR072X_g013_t02"/>
    <property type="gene ID" value="PgR072X_g013"/>
</dbReference>
<feature type="repeat" description="TPR" evidence="10">
    <location>
        <begin position="418"/>
        <end position="451"/>
    </location>
</feature>
<evidence type="ECO:0000313" key="13">
    <source>
        <dbReference type="WBParaSite" id="PgR072X_g013_t02"/>
    </source>
</evidence>
<evidence type="ECO:0000256" key="1">
    <source>
        <dbReference type="ARBA" id="ARBA00004572"/>
    </source>
</evidence>
<proteinExistence type="inferred from homology"/>
<dbReference type="InterPro" id="IPR011990">
    <property type="entry name" value="TPR-like_helical_dom_sf"/>
</dbReference>
<evidence type="ECO:0000256" key="7">
    <source>
        <dbReference type="ARBA" id="ARBA00023128"/>
    </source>
</evidence>
<keyword evidence="8 11" id="KW-0472">Membrane</keyword>
<dbReference type="GO" id="GO:0030150">
    <property type="term" value="P:protein import into mitochondrial matrix"/>
    <property type="evidence" value="ECO:0007669"/>
    <property type="project" value="TreeGrafter"/>
</dbReference>
<keyword evidence="6 11" id="KW-1133">Transmembrane helix</keyword>
<keyword evidence="4" id="KW-1000">Mitochondrion outer membrane</keyword>
<name>A0A915BYZ1_PARUN</name>
<dbReference type="AlphaFoldDB" id="A0A915BYZ1"/>
<organism evidence="12 13">
    <name type="scientific">Parascaris univalens</name>
    <name type="common">Nematode worm</name>
    <dbReference type="NCBI Taxonomy" id="6257"/>
    <lineage>
        <taxon>Eukaryota</taxon>
        <taxon>Metazoa</taxon>
        <taxon>Ecdysozoa</taxon>
        <taxon>Nematoda</taxon>
        <taxon>Chromadorea</taxon>
        <taxon>Rhabditida</taxon>
        <taxon>Spirurina</taxon>
        <taxon>Ascaridomorpha</taxon>
        <taxon>Ascaridoidea</taxon>
        <taxon>Ascarididae</taxon>
        <taxon>Parascaris</taxon>
    </lineage>
</organism>
<evidence type="ECO:0000256" key="2">
    <source>
        <dbReference type="ARBA" id="ARBA00022692"/>
    </source>
</evidence>
<dbReference type="WBParaSite" id="PgR072X_g013_t04">
    <property type="protein sequence ID" value="PgR072X_g013_t04"/>
    <property type="gene ID" value="PgR072X_g013"/>
</dbReference>
<reference evidence="13 14" key="1">
    <citation type="submission" date="2022-11" db="UniProtKB">
        <authorList>
            <consortium name="WormBaseParasite"/>
        </authorList>
    </citation>
    <scope>IDENTIFICATION</scope>
</reference>
<evidence type="ECO:0000256" key="11">
    <source>
        <dbReference type="SAM" id="Phobius"/>
    </source>
</evidence>
<dbReference type="PANTHER" id="PTHR46208">
    <property type="entry name" value="MITOCHONDRIAL IMPORT RECEPTOR SUBUNIT TOM70"/>
    <property type="match status" value="1"/>
</dbReference>
<evidence type="ECO:0000256" key="5">
    <source>
        <dbReference type="ARBA" id="ARBA00022803"/>
    </source>
</evidence>
<evidence type="ECO:0000256" key="10">
    <source>
        <dbReference type="PROSITE-ProRule" id="PRU00339"/>
    </source>
</evidence>
<dbReference type="SUPFAM" id="SSF48452">
    <property type="entry name" value="TPR-like"/>
    <property type="match status" value="2"/>
</dbReference>
<dbReference type="SMART" id="SM00028">
    <property type="entry name" value="TPR"/>
    <property type="match status" value="5"/>
</dbReference>
<dbReference type="Proteomes" id="UP000887569">
    <property type="component" value="Unplaced"/>
</dbReference>
<keyword evidence="5 10" id="KW-0802">TPR repeat</keyword>
<evidence type="ECO:0000256" key="6">
    <source>
        <dbReference type="ARBA" id="ARBA00022989"/>
    </source>
</evidence>
<comment type="subcellular location">
    <subcellularLocation>
        <location evidence="1">Mitochondrion outer membrane</location>
        <topology evidence="1">Single-pass membrane protein</topology>
    </subcellularLocation>
</comment>
<dbReference type="GO" id="GO:0008320">
    <property type="term" value="F:protein transmembrane transporter activity"/>
    <property type="evidence" value="ECO:0007669"/>
    <property type="project" value="TreeGrafter"/>
</dbReference>
<dbReference type="InterPro" id="IPR019734">
    <property type="entry name" value="TPR_rpt"/>
</dbReference>
<evidence type="ECO:0000256" key="3">
    <source>
        <dbReference type="ARBA" id="ARBA00022737"/>
    </source>
</evidence>
<comment type="similarity">
    <text evidence="9">Belongs to the Tom70 family.</text>
</comment>
<keyword evidence="2 11" id="KW-0812">Transmembrane</keyword>
<keyword evidence="7" id="KW-0496">Mitochondrion</keyword>
<feature type="transmembrane region" description="Helical" evidence="11">
    <location>
        <begin position="85"/>
        <end position="103"/>
    </location>
</feature>
<accession>A0A915BYZ1</accession>
<dbReference type="GO" id="GO:0045039">
    <property type="term" value="P:protein insertion into mitochondrial inner membrane"/>
    <property type="evidence" value="ECO:0007669"/>
    <property type="project" value="TreeGrafter"/>
</dbReference>
<dbReference type="PROSITE" id="PS50005">
    <property type="entry name" value="TPR"/>
    <property type="match status" value="2"/>
</dbReference>